<dbReference type="eggNOG" id="ENOG502QU9R">
    <property type="taxonomic scope" value="Eukaryota"/>
</dbReference>
<dbReference type="GO" id="GO:1903866">
    <property type="term" value="P:palisade mesophyll development"/>
    <property type="evidence" value="ECO:0007669"/>
    <property type="project" value="EnsemblPlants"/>
</dbReference>
<reference evidence="2" key="1">
    <citation type="journal article" date="2013" name="Science">
        <title>The Amborella genome and the evolution of flowering plants.</title>
        <authorList>
            <consortium name="Amborella Genome Project"/>
        </authorList>
    </citation>
    <scope>NUCLEOTIDE SEQUENCE [LARGE SCALE GENOMIC DNA]</scope>
</reference>
<dbReference type="PANTHER" id="PTHR35694:SF1">
    <property type="entry name" value="DENEDDYLASE"/>
    <property type="match status" value="1"/>
</dbReference>
<dbReference type="PANTHER" id="PTHR35694">
    <property type="entry name" value="DENEDDYLASE"/>
    <property type="match status" value="1"/>
</dbReference>
<evidence type="ECO:0000313" key="1">
    <source>
        <dbReference type="EMBL" id="ERN14020.1"/>
    </source>
</evidence>
<dbReference type="GO" id="GO:0010027">
    <property type="term" value="P:thylakoid membrane organization"/>
    <property type="evidence" value="ECO:0007669"/>
    <property type="project" value="EnsemblPlants"/>
</dbReference>
<dbReference type="Proteomes" id="UP000017836">
    <property type="component" value="Unassembled WGS sequence"/>
</dbReference>
<dbReference type="Gramene" id="ERN14020">
    <property type="protein sequence ID" value="ERN14020"/>
    <property type="gene ID" value="AMTR_s00021p00196260"/>
</dbReference>
<accession>W1Q112</accession>
<gene>
    <name evidence="1" type="ORF">AMTR_s00021p00196260</name>
</gene>
<dbReference type="KEGG" id="atr:18442268"/>
<dbReference type="STRING" id="13333.W1Q112"/>
<dbReference type="OMA" id="WSDEIKV"/>
<keyword evidence="2" id="KW-1185">Reference proteome</keyword>
<dbReference type="EMBL" id="KI392560">
    <property type="protein sequence ID" value="ERN14020.1"/>
    <property type="molecule type" value="Genomic_DNA"/>
</dbReference>
<dbReference type="GO" id="GO:0090391">
    <property type="term" value="P:granum assembly"/>
    <property type="evidence" value="ECO:0007669"/>
    <property type="project" value="EnsemblPlants"/>
</dbReference>
<dbReference type="OrthoDB" id="1894747at2759"/>
<organism evidence="1 2">
    <name type="scientific">Amborella trichopoda</name>
    <dbReference type="NCBI Taxonomy" id="13333"/>
    <lineage>
        <taxon>Eukaryota</taxon>
        <taxon>Viridiplantae</taxon>
        <taxon>Streptophyta</taxon>
        <taxon>Embryophyta</taxon>
        <taxon>Tracheophyta</taxon>
        <taxon>Spermatophyta</taxon>
        <taxon>Magnoliopsida</taxon>
        <taxon>Amborellales</taxon>
        <taxon>Amborellaceae</taxon>
        <taxon>Amborella</taxon>
    </lineage>
</organism>
<proteinExistence type="predicted"/>
<dbReference type="AlphaFoldDB" id="W1Q112"/>
<evidence type="ECO:0000313" key="2">
    <source>
        <dbReference type="Proteomes" id="UP000017836"/>
    </source>
</evidence>
<name>W1Q112_AMBTC</name>
<dbReference type="GO" id="GO:0009507">
    <property type="term" value="C:chloroplast"/>
    <property type="evidence" value="ECO:0007669"/>
    <property type="project" value="EnsemblPlants"/>
</dbReference>
<protein>
    <submittedName>
        <fullName evidence="1">Uncharacterized protein</fullName>
    </submittedName>
</protein>
<dbReference type="HOGENOM" id="CLU_033024_0_0_1"/>
<sequence>MALSHLSLTPTYLSRPAYLVCPSSSLSTNSCQTRISLSTFYKPYFIKPSKLSKWALALSDSNALFIQDELEKLSNFNGESLPCVRTYENDLGRMIVTGEVDLEQALTAAAADGGEAAKEHMDSGIATMVIETVYPESSGEHGTISTRLFLPARKVEEKARKLRNSLTADILSTTSSRNVLAMTFRQVVLQQIWSFELLLFEPGSERNMEELANPREIPAFCTLSSSDIKVLPVLAEVVCSRALESIKDDFLGNSMGASPKNFLHRFQKPRVIASSDSAIFIEELPQKLVVSNAKNLVENIRSSNGGQEMMENSSNNSWWLSSRPPRLKTIDGSELESWIGEYIPTHRLLIDADKFTNLKYQGWKNREDNRWEVHLSHSQMVDLAYILDMYYEDRYTLPGKHFPFRLATNVSYTPKSKRSLQLWKALSITLAGGLILVSIRILAQLCHPFFWRIGSPRTESYSILSDSSASNETKPSIISENSTNELEPLSIMVIQKIKDSLEWPGDINTDGDIGTWTGEMPSHLSSIAPEYVLESEADNEGIITTDADLENASTRMDLSENSSQAKPNLDIQASNALDIAAYEVMLSREGKVVGFQPTNRLAVNHWASNPLAKSLYGERKLSPGFWEPRLKIQRPERFILLELLISVDPDFQFALARPVQTHTLS</sequence>